<protein>
    <submittedName>
        <fullName evidence="2">Uncharacterized protein</fullName>
    </submittedName>
</protein>
<feature type="coiled-coil region" evidence="1">
    <location>
        <begin position="20"/>
        <end position="47"/>
    </location>
</feature>
<keyword evidence="1" id="KW-0175">Coiled coil</keyword>
<evidence type="ECO:0000313" key="2">
    <source>
        <dbReference type="EMBL" id="KKM19243.1"/>
    </source>
</evidence>
<feature type="non-terminal residue" evidence="2">
    <location>
        <position position="1"/>
    </location>
</feature>
<reference evidence="2" key="1">
    <citation type="journal article" date="2015" name="Nature">
        <title>Complex archaea that bridge the gap between prokaryotes and eukaryotes.</title>
        <authorList>
            <person name="Spang A."/>
            <person name="Saw J.H."/>
            <person name="Jorgensen S.L."/>
            <person name="Zaremba-Niedzwiedzka K."/>
            <person name="Martijn J."/>
            <person name="Lind A.E."/>
            <person name="van Eijk R."/>
            <person name="Schleper C."/>
            <person name="Guy L."/>
            <person name="Ettema T.J."/>
        </authorList>
    </citation>
    <scope>NUCLEOTIDE SEQUENCE</scope>
</reference>
<proteinExistence type="predicted"/>
<accession>A0A0F9KAU6</accession>
<sequence>LVTVPDVLNPKKQYEVFKSRKEYEKAIEEADKTIDKLEKENSGFQKKWGDYIEGNQLIGMFSTPDENFKLKIDLKDLNQIELDEIKEFGKQTKGT</sequence>
<comment type="caution">
    <text evidence="2">The sequence shown here is derived from an EMBL/GenBank/DDBJ whole genome shotgun (WGS) entry which is preliminary data.</text>
</comment>
<dbReference type="AlphaFoldDB" id="A0A0F9KAU6"/>
<name>A0A0F9KAU6_9ZZZZ</name>
<evidence type="ECO:0000256" key="1">
    <source>
        <dbReference type="SAM" id="Coils"/>
    </source>
</evidence>
<dbReference type="EMBL" id="LAZR01014035">
    <property type="protein sequence ID" value="KKM19243.1"/>
    <property type="molecule type" value="Genomic_DNA"/>
</dbReference>
<gene>
    <name evidence="2" type="ORF">LCGC14_1657570</name>
</gene>
<organism evidence="2">
    <name type="scientific">marine sediment metagenome</name>
    <dbReference type="NCBI Taxonomy" id="412755"/>
    <lineage>
        <taxon>unclassified sequences</taxon>
        <taxon>metagenomes</taxon>
        <taxon>ecological metagenomes</taxon>
    </lineage>
</organism>